<protein>
    <recommendedName>
        <fullName evidence="4">FHA domain-containing protein</fullName>
    </recommendedName>
</protein>
<dbReference type="InterPro" id="IPR000253">
    <property type="entry name" value="FHA_dom"/>
</dbReference>
<dbReference type="RefSeq" id="WP_150217895.1">
    <property type="nucleotide sequence ID" value="NZ_CP029192.1"/>
</dbReference>
<reference evidence="5 6" key="1">
    <citation type="submission" date="2018-05" db="EMBL/GenBank/DDBJ databases">
        <title>Streptomyces venezuelae.</title>
        <authorList>
            <person name="Kim W."/>
            <person name="Lee N."/>
            <person name="Cho B.-K."/>
        </authorList>
    </citation>
    <scope>NUCLEOTIDE SEQUENCE [LARGE SCALE GENOMIC DNA]</scope>
    <source>
        <strain evidence="5 6">ATCC 14584</strain>
    </source>
</reference>
<dbReference type="GO" id="GO:0046813">
    <property type="term" value="P:receptor-mediated virion attachment to host cell"/>
    <property type="evidence" value="ECO:0007669"/>
    <property type="project" value="TreeGrafter"/>
</dbReference>
<evidence type="ECO:0000256" key="1">
    <source>
        <dbReference type="ARBA" id="ARBA00022737"/>
    </source>
</evidence>
<keyword evidence="2 3" id="KW-0802">TPR repeat</keyword>
<feature type="repeat" description="TPR" evidence="3">
    <location>
        <begin position="658"/>
        <end position="691"/>
    </location>
</feature>
<dbReference type="Proteomes" id="UP000322927">
    <property type="component" value="Chromosome"/>
</dbReference>
<evidence type="ECO:0000256" key="2">
    <source>
        <dbReference type="ARBA" id="ARBA00022803"/>
    </source>
</evidence>
<organism evidence="5 6">
    <name type="scientific">Streptomyces venezuelae</name>
    <dbReference type="NCBI Taxonomy" id="54571"/>
    <lineage>
        <taxon>Bacteria</taxon>
        <taxon>Bacillati</taxon>
        <taxon>Actinomycetota</taxon>
        <taxon>Actinomycetes</taxon>
        <taxon>Kitasatosporales</taxon>
        <taxon>Streptomycetaceae</taxon>
        <taxon>Streptomyces</taxon>
    </lineage>
</organism>
<evidence type="ECO:0000259" key="4">
    <source>
        <dbReference type="PROSITE" id="PS50006"/>
    </source>
</evidence>
<dbReference type="Pfam" id="PF13371">
    <property type="entry name" value="TPR_9"/>
    <property type="match status" value="1"/>
</dbReference>
<feature type="domain" description="FHA" evidence="4">
    <location>
        <begin position="907"/>
        <end position="967"/>
    </location>
</feature>
<gene>
    <name evidence="5" type="ORF">DEJ48_22490</name>
</gene>
<dbReference type="EMBL" id="CP029192">
    <property type="protein sequence ID" value="QES35817.1"/>
    <property type="molecule type" value="Genomic_DNA"/>
</dbReference>
<feature type="repeat" description="TPR" evidence="3">
    <location>
        <begin position="624"/>
        <end position="657"/>
    </location>
</feature>
<feature type="repeat" description="TPR" evidence="3">
    <location>
        <begin position="590"/>
        <end position="623"/>
    </location>
</feature>
<dbReference type="GO" id="GO:0009279">
    <property type="term" value="C:cell outer membrane"/>
    <property type="evidence" value="ECO:0007669"/>
    <property type="project" value="TreeGrafter"/>
</dbReference>
<feature type="repeat" description="TPR" evidence="3">
    <location>
        <begin position="828"/>
        <end position="861"/>
    </location>
</feature>
<keyword evidence="1" id="KW-0677">Repeat</keyword>
<dbReference type="InterPro" id="IPR027417">
    <property type="entry name" value="P-loop_NTPase"/>
</dbReference>
<dbReference type="SUPFAM" id="SSF52540">
    <property type="entry name" value="P-loop containing nucleoside triphosphate hydrolases"/>
    <property type="match status" value="1"/>
</dbReference>
<dbReference type="PROSITE" id="PS50005">
    <property type="entry name" value="TPR"/>
    <property type="match status" value="6"/>
</dbReference>
<dbReference type="InterPro" id="IPR011990">
    <property type="entry name" value="TPR-like_helical_dom_sf"/>
</dbReference>
<feature type="repeat" description="TPR" evidence="3">
    <location>
        <begin position="862"/>
        <end position="895"/>
    </location>
</feature>
<evidence type="ECO:0000313" key="5">
    <source>
        <dbReference type="EMBL" id="QES35817.1"/>
    </source>
</evidence>
<dbReference type="Pfam" id="PF13414">
    <property type="entry name" value="TPR_11"/>
    <property type="match status" value="1"/>
</dbReference>
<dbReference type="AlphaFoldDB" id="A0A5P2C015"/>
<dbReference type="PANTHER" id="PTHR44858:SF1">
    <property type="entry name" value="UDP-N-ACETYLGLUCOSAMINE--PEPTIDE N-ACETYLGLUCOSAMINYLTRANSFERASE SPINDLY-RELATED"/>
    <property type="match status" value="1"/>
</dbReference>
<feature type="repeat" description="TPR" evidence="3">
    <location>
        <begin position="556"/>
        <end position="589"/>
    </location>
</feature>
<accession>A0A5P2C015</accession>
<dbReference type="OrthoDB" id="9814944at2"/>
<dbReference type="SUPFAM" id="SSF48452">
    <property type="entry name" value="TPR-like"/>
    <property type="match status" value="2"/>
</dbReference>
<dbReference type="PROSITE" id="PS50006">
    <property type="entry name" value="FHA_DOMAIN"/>
    <property type="match status" value="1"/>
</dbReference>
<name>A0A5P2C015_STRVZ</name>
<dbReference type="PANTHER" id="PTHR44858">
    <property type="entry name" value="TETRATRICOPEPTIDE REPEAT PROTEIN 6"/>
    <property type="match status" value="1"/>
</dbReference>
<proteinExistence type="predicted"/>
<dbReference type="Pfam" id="PF00515">
    <property type="entry name" value="TPR_1"/>
    <property type="match status" value="1"/>
</dbReference>
<evidence type="ECO:0000256" key="3">
    <source>
        <dbReference type="PROSITE-ProRule" id="PRU00339"/>
    </source>
</evidence>
<evidence type="ECO:0000313" key="6">
    <source>
        <dbReference type="Proteomes" id="UP000322927"/>
    </source>
</evidence>
<dbReference type="Gene3D" id="1.25.40.10">
    <property type="entry name" value="Tetratricopeptide repeat domain"/>
    <property type="match status" value="3"/>
</dbReference>
<dbReference type="SMART" id="SM00028">
    <property type="entry name" value="TPR"/>
    <property type="match status" value="10"/>
</dbReference>
<sequence>MASADAEEPSMQELIRRRGRAGFIGRRGELAAFRENFDVPPADLRHCFLFHVHGNAGVGKTSLVHELEQLAAERGALTAYVDDRVSSVPEALAAISAEFARQGRRLKDLDQLLTTHRERRHEAESVPVVPAQNAGDAAPAAPAPSPGAMTAARASLVGLGLVPGVGALAGAVDPAQLAQGADRLRAGLSARFRNQEDVQLVLSPERVLTPVLLKELAQAARTVPWIVLFFDTYERTGPFLDGWLHEVMTTTRHGALSAHVVVVTAGQQPFDTARWGGYADFVTDIALAPFTEEESRSLLAGKGVVSEPVVEEVLRLSGCLPVLVSTLAENRPADPDDVGDPSVTAVERFLKWEQDPVRRASALACALPRRLDADVVAAAVEGVCAADDVPGIFAWLRGLPFVGDRGGRLQYHDVVRAPMLRLQRLRSPRGWAELQGVLAGTYAGWRAEAEAGRAHDDLWEDEQWRELRLAESYHLLCGAPRTALPVVLRDVVDACDVGAAVARRWARLLVDAGSDTEAAEATAWGRDLLSALEEGGCAAALQLLIDRAGFDVPGLALARVVRGRELRESGAHAEALAEYDRAVALDPELERAYYGRGVTYWYMDEEETALVALDRAVELGPAQSRTYGMRGEVRRVLRRFEEAVQDLDRALALDPSDAEALTSRGIARFGLGRNEEALADLDRALALSPDYAWALAHRARVRASRDEYEQADADSGRAAELAPDFSWVAWSRGDVLRMSGRQQDSLAAYDRAIEIDAENWAAYAGRGCARHNLEQYREALADLDVVLEDDPDYAWVRGRRAMLLHDMGEYARALVDADRALELSPGVDWIHYRRAETLFSLERYEEALADLDRAIELDPEYLLALCRRGITRRRLGRYEEAWADLDRALGLEPGSLWVRLCRVRLALATGRTDQALTDLAAYAENDGDADWVRRRHAELHVWEGRFDEALRLLAPDADGTGTDGTEELAQVYCLTGQWARARATAERMRGDDEELSTLLLALVTTCAEGPDAAARLWHRSAELVRASEEFPVWSDYGLALGAAALGDWAAADAHLDRLLGPVLADLEWDDLAEMVVFTTALMRAPSVDRACLAARLARLTAARDAFRARYAATGATRTPEPTIP</sequence>
<dbReference type="InterPro" id="IPR050498">
    <property type="entry name" value="Ycf3"/>
</dbReference>
<dbReference type="InterPro" id="IPR019734">
    <property type="entry name" value="TPR_rpt"/>
</dbReference>